<evidence type="ECO:0000259" key="1">
    <source>
        <dbReference type="PROSITE" id="PS51438"/>
    </source>
</evidence>
<dbReference type="PROSITE" id="PS51438">
    <property type="entry name" value="ALBUMIN_2"/>
    <property type="match status" value="1"/>
</dbReference>
<name>Q7M3A0_TACAU</name>
<accession>Q7M3A0</accession>
<evidence type="ECO:0000313" key="2">
    <source>
        <dbReference type="PIR" id="B61511"/>
    </source>
</evidence>
<sequence length="30" mass="3482">DAQKSELGHRYKELGEDHFKALALVTFSQY</sequence>
<feature type="domain" description="Albumin" evidence="1">
    <location>
        <begin position="1"/>
        <end position="30"/>
    </location>
</feature>
<dbReference type="PIR" id="B61511">
    <property type="entry name" value="B61511"/>
</dbReference>
<reference evidence="2" key="2">
    <citation type="journal article" date="1991" name="Comp. Biochem. Physiol. B, Comp. Biochem.">
        <title>Some monotreme milk "whey" and blood proteins.</title>
        <authorList>
            <person name="Teahan C.G."/>
            <person name="McKenzie H.A."/>
            <person name="Griffiths M."/>
        </authorList>
    </citation>
    <scope>PROTEIN SEQUENCE</scope>
</reference>
<dbReference type="GO" id="GO:0005615">
    <property type="term" value="C:extracellular space"/>
    <property type="evidence" value="ECO:0007669"/>
    <property type="project" value="InterPro"/>
</dbReference>
<organism evidence="2">
    <name type="scientific">Tachyglossus aculeatus</name>
    <name type="common">Short-beaked echidna</name>
    <name type="synonym">Myrmecophaga aculeata</name>
    <dbReference type="NCBI Taxonomy" id="9261"/>
    <lineage>
        <taxon>Eukaryota</taxon>
        <taxon>Metazoa</taxon>
        <taxon>Chordata</taxon>
        <taxon>Craniata</taxon>
        <taxon>Vertebrata</taxon>
        <taxon>Euteleostomi</taxon>
        <taxon>Mammalia</taxon>
        <taxon>Monotremata</taxon>
        <taxon>Tachyglossidae</taxon>
        <taxon>Tachyglossus</taxon>
    </lineage>
</organism>
<proteinExistence type="predicted"/>
<protein>
    <submittedName>
        <fullName evidence="2">Serum albumin, milk-derived</fullName>
    </submittedName>
</protein>
<dbReference type="InterPro" id="IPR014760">
    <property type="entry name" value="Serum_albumin_N"/>
</dbReference>
<reference evidence="2" key="1">
    <citation type="journal article" date="1991" name="Comp. Biochem. Physiol.">
        <title>Some monotreme milk "whey" and blood proteins.</title>
        <authorList>
            <person name="Teahan C.G."/>
            <person name="McKenzie H.A."/>
            <person name="Griffiths M."/>
        </authorList>
    </citation>
    <scope>PROTEIN SEQUENCE</scope>
</reference>
<feature type="non-terminal residue" evidence="2">
    <location>
        <position position="1"/>
    </location>
</feature>
<feature type="non-terminal residue" evidence="2">
    <location>
        <position position="30"/>
    </location>
</feature>
<dbReference type="AlphaFoldDB" id="Q7M3A0"/>